<reference evidence="1" key="1">
    <citation type="journal article" date="2020" name="Stud. Mycol.">
        <title>101 Dothideomycetes genomes: a test case for predicting lifestyles and emergence of pathogens.</title>
        <authorList>
            <person name="Haridas S."/>
            <person name="Albert R."/>
            <person name="Binder M."/>
            <person name="Bloem J."/>
            <person name="Labutti K."/>
            <person name="Salamov A."/>
            <person name="Andreopoulos B."/>
            <person name="Baker S."/>
            <person name="Barry K."/>
            <person name="Bills G."/>
            <person name="Bluhm B."/>
            <person name="Cannon C."/>
            <person name="Castanera R."/>
            <person name="Culley D."/>
            <person name="Daum C."/>
            <person name="Ezra D."/>
            <person name="Gonzalez J."/>
            <person name="Henrissat B."/>
            <person name="Kuo A."/>
            <person name="Liang C."/>
            <person name="Lipzen A."/>
            <person name="Lutzoni F."/>
            <person name="Magnuson J."/>
            <person name="Mondo S."/>
            <person name="Nolan M."/>
            <person name="Ohm R."/>
            <person name="Pangilinan J."/>
            <person name="Park H.-J."/>
            <person name="Ramirez L."/>
            <person name="Alfaro M."/>
            <person name="Sun H."/>
            <person name="Tritt A."/>
            <person name="Yoshinaga Y."/>
            <person name="Zwiers L.-H."/>
            <person name="Turgeon B."/>
            <person name="Goodwin S."/>
            <person name="Spatafora J."/>
            <person name="Crous P."/>
            <person name="Grigoriev I."/>
        </authorList>
    </citation>
    <scope>NUCLEOTIDE SEQUENCE</scope>
    <source>
        <strain evidence="1">CBS 525.71</strain>
    </source>
</reference>
<organism evidence="1 2">
    <name type="scientific">Macroventuria anomochaeta</name>
    <dbReference type="NCBI Taxonomy" id="301207"/>
    <lineage>
        <taxon>Eukaryota</taxon>
        <taxon>Fungi</taxon>
        <taxon>Dikarya</taxon>
        <taxon>Ascomycota</taxon>
        <taxon>Pezizomycotina</taxon>
        <taxon>Dothideomycetes</taxon>
        <taxon>Pleosporomycetidae</taxon>
        <taxon>Pleosporales</taxon>
        <taxon>Pleosporineae</taxon>
        <taxon>Didymellaceae</taxon>
        <taxon>Macroventuria</taxon>
    </lineage>
</organism>
<sequence length="203" mass="23130">MDTGSTIVVTLRHICENLGMLIPRPPRSFRFLDLPAEIRLLIYQELFGGIRAHIVCNWEEHIIDKAAQNMMCDVYETPRNKVHGQMLHLGRNDASCCFHSAVLRTCRTVYDKTLPVLYANPIFDSSIGLGPERFIVAFSQNISAGHLNVPPVEVTGYAMERNIFRSYHPKTFNPHNGSTWDISKPFTVIREAEERMIKQADSN</sequence>
<proteinExistence type="predicted"/>
<comment type="caution">
    <text evidence="1">The sequence shown here is derived from an EMBL/GenBank/DDBJ whole genome shotgun (WGS) entry which is preliminary data.</text>
</comment>
<name>A0ACB6SDI2_9PLEO</name>
<dbReference type="Proteomes" id="UP000799754">
    <property type="component" value="Unassembled WGS sequence"/>
</dbReference>
<accession>A0ACB6SDI2</accession>
<keyword evidence="2" id="KW-1185">Reference proteome</keyword>
<evidence type="ECO:0000313" key="2">
    <source>
        <dbReference type="Proteomes" id="UP000799754"/>
    </source>
</evidence>
<dbReference type="EMBL" id="MU006704">
    <property type="protein sequence ID" value="KAF2631660.1"/>
    <property type="molecule type" value="Genomic_DNA"/>
</dbReference>
<protein>
    <submittedName>
        <fullName evidence="1">Uncharacterized protein</fullName>
    </submittedName>
</protein>
<evidence type="ECO:0000313" key="1">
    <source>
        <dbReference type="EMBL" id="KAF2631660.1"/>
    </source>
</evidence>
<gene>
    <name evidence="1" type="ORF">BU25DRAFT_488231</name>
</gene>